<proteinExistence type="predicted"/>
<reference evidence="1" key="1">
    <citation type="submission" date="2018-02" db="EMBL/GenBank/DDBJ databases">
        <title>Rhizophora mucronata_Transcriptome.</title>
        <authorList>
            <person name="Meera S.P."/>
            <person name="Sreeshan A."/>
            <person name="Augustine A."/>
        </authorList>
    </citation>
    <scope>NUCLEOTIDE SEQUENCE</scope>
    <source>
        <tissue evidence="1">Leaf</tissue>
    </source>
</reference>
<dbReference type="AlphaFoldDB" id="A0A2P2KCD3"/>
<dbReference type="EMBL" id="GGEC01022911">
    <property type="protein sequence ID" value="MBX03395.1"/>
    <property type="molecule type" value="Transcribed_RNA"/>
</dbReference>
<protein>
    <submittedName>
        <fullName evidence="1">Aspartic proteinase Asp1</fullName>
    </submittedName>
</protein>
<name>A0A2P2KCD3_RHIMU</name>
<organism evidence="1">
    <name type="scientific">Rhizophora mucronata</name>
    <name type="common">Asiatic mangrove</name>
    <dbReference type="NCBI Taxonomy" id="61149"/>
    <lineage>
        <taxon>Eukaryota</taxon>
        <taxon>Viridiplantae</taxon>
        <taxon>Streptophyta</taxon>
        <taxon>Embryophyta</taxon>
        <taxon>Tracheophyta</taxon>
        <taxon>Spermatophyta</taxon>
        <taxon>Magnoliopsida</taxon>
        <taxon>eudicotyledons</taxon>
        <taxon>Gunneridae</taxon>
        <taxon>Pentapetalae</taxon>
        <taxon>rosids</taxon>
        <taxon>fabids</taxon>
        <taxon>Malpighiales</taxon>
        <taxon>Rhizophoraceae</taxon>
        <taxon>Rhizophora</taxon>
    </lineage>
</organism>
<accession>A0A2P2KCD3</accession>
<evidence type="ECO:0000313" key="1">
    <source>
        <dbReference type="EMBL" id="MBX03395.1"/>
    </source>
</evidence>
<sequence length="66" mass="7674">MKTAAPQYATLFQAAAPRSYSSLSHKPLLENMPMWYHCLLLFLFDLQCQVYLLEFVAQHHPPQYSS</sequence>